<dbReference type="AlphaFoldDB" id="A0A9P0H836"/>
<accession>A0A9P0H836</accession>
<dbReference type="OrthoDB" id="7771330at2759"/>
<keyword evidence="2" id="KW-1185">Reference proteome</keyword>
<dbReference type="Proteomes" id="UP001152798">
    <property type="component" value="Chromosome 3"/>
</dbReference>
<organism evidence="1 2">
    <name type="scientific">Nezara viridula</name>
    <name type="common">Southern green stink bug</name>
    <name type="synonym">Cimex viridulus</name>
    <dbReference type="NCBI Taxonomy" id="85310"/>
    <lineage>
        <taxon>Eukaryota</taxon>
        <taxon>Metazoa</taxon>
        <taxon>Ecdysozoa</taxon>
        <taxon>Arthropoda</taxon>
        <taxon>Hexapoda</taxon>
        <taxon>Insecta</taxon>
        <taxon>Pterygota</taxon>
        <taxon>Neoptera</taxon>
        <taxon>Paraneoptera</taxon>
        <taxon>Hemiptera</taxon>
        <taxon>Heteroptera</taxon>
        <taxon>Panheteroptera</taxon>
        <taxon>Pentatomomorpha</taxon>
        <taxon>Pentatomoidea</taxon>
        <taxon>Pentatomidae</taxon>
        <taxon>Pentatominae</taxon>
        <taxon>Nezara</taxon>
    </lineage>
</organism>
<name>A0A9P0H836_NEZVI</name>
<sequence length="320" mass="36569">MVGRIVFILSNIFYVLNQKTITTMVNITFKILALVCFLQVCAGAKKWEELSVRFDVLKSLGFHRIPKSTSDRLINDYVKVEPEEGFKLPVDFYCHPNDPRACFMFDKRGNVVGIQTSFLKADMAKVNPVDYNYTAVLPNYQETNFFGIPAWSFRAYITNPEKLTENGRVSNGEIGDGLWTYINGELVEIPRIMPQGDRFGDFYKQGCMHSMGQHFFYKVHKQATCKELFALFPMYEDGYLVGYGLATPGTGSAGRRRNWYEHPPKLALSIITPNRPQCLDRLVDKYGLTSMHVYFVRRPWDISCTIIGKVIGGVTGWIPF</sequence>
<evidence type="ECO:0000313" key="1">
    <source>
        <dbReference type="EMBL" id="CAH1397041.1"/>
    </source>
</evidence>
<dbReference type="EMBL" id="OV725079">
    <property type="protein sequence ID" value="CAH1397041.1"/>
    <property type="molecule type" value="Genomic_DNA"/>
</dbReference>
<gene>
    <name evidence="1" type="ORF">NEZAVI_LOCUS6971</name>
</gene>
<protein>
    <submittedName>
        <fullName evidence="1">Uncharacterized protein</fullName>
    </submittedName>
</protein>
<evidence type="ECO:0000313" key="2">
    <source>
        <dbReference type="Proteomes" id="UP001152798"/>
    </source>
</evidence>
<proteinExistence type="predicted"/>
<reference evidence="1" key="1">
    <citation type="submission" date="2022-01" db="EMBL/GenBank/DDBJ databases">
        <authorList>
            <person name="King R."/>
        </authorList>
    </citation>
    <scope>NUCLEOTIDE SEQUENCE</scope>
</reference>